<sequence>MAIWDKFKNNSCLGIEFGGREVKAMVITKAKGGLMVTGTAIEPIPAGIMENGKIVKGDVLAGTLAKVVEKTGSKQRQVVTAIPGEHVITRYLKLPQMRDNEVAQTLKWEAEKYIPISEADLVIEHINFGPDGTGGNQLNILLVAVPKKVIYQYYEIFSLAGLELLAIDIEPLALWRLLFLQNADSEPVGLVDIGAASTEIAIANGRRLEFSRSFGIGINNLVNSLASSLMVDAASAEETLWDKVRVPLNTDEPGSQSNLDFTVLEEMNRVVHEIKRSLDFYGVQSKGKTVRRIFLSGELAALSGLEEFLRQELEVTVMLLKPVLSWLDADMPGQKEGLLHPAWAVTAGLAMREVAASGTD</sequence>
<dbReference type="PANTHER" id="PTHR32432">
    <property type="entry name" value="CELL DIVISION PROTEIN FTSA-RELATED"/>
    <property type="match status" value="1"/>
</dbReference>
<proteinExistence type="predicted"/>
<dbReference type="Gene3D" id="3.30.420.40">
    <property type="match status" value="2"/>
</dbReference>
<dbReference type="Proteomes" id="UP001329915">
    <property type="component" value="Chromosome"/>
</dbReference>
<dbReference type="KEGG" id="dbc:MFMK1_002964"/>
<dbReference type="AlphaFoldDB" id="A0AAU0US76"/>
<dbReference type="Pfam" id="PF11104">
    <property type="entry name" value="PilM_2"/>
    <property type="match status" value="1"/>
</dbReference>
<feature type="domain" description="SHS2" evidence="1">
    <location>
        <begin position="12"/>
        <end position="178"/>
    </location>
</feature>
<dbReference type="GO" id="GO:0051301">
    <property type="term" value="P:cell division"/>
    <property type="evidence" value="ECO:0007669"/>
    <property type="project" value="InterPro"/>
</dbReference>
<dbReference type="InterPro" id="IPR005883">
    <property type="entry name" value="PilM"/>
</dbReference>
<dbReference type="InterPro" id="IPR050696">
    <property type="entry name" value="FtsA/MreB"/>
</dbReference>
<dbReference type="NCBIfam" id="TIGR01175">
    <property type="entry name" value="pilM"/>
    <property type="match status" value="1"/>
</dbReference>
<protein>
    <submittedName>
        <fullName evidence="2">Type IV pilus assembly protein PilM</fullName>
    </submittedName>
</protein>
<reference evidence="2 3" key="1">
    <citation type="submission" date="2023-04" db="EMBL/GenBank/DDBJ databases">
        <authorList>
            <person name="Hsu D."/>
        </authorList>
    </citation>
    <scope>NUCLEOTIDE SEQUENCE [LARGE SCALE GENOMIC DNA]</scope>
    <source>
        <strain evidence="2 3">MK1</strain>
    </source>
</reference>
<dbReference type="SUPFAM" id="SSF53067">
    <property type="entry name" value="Actin-like ATPase domain"/>
    <property type="match status" value="2"/>
</dbReference>
<dbReference type="EMBL" id="CP121694">
    <property type="protein sequence ID" value="WRO23116.1"/>
    <property type="molecule type" value="Genomic_DNA"/>
</dbReference>
<dbReference type="RefSeq" id="WP_366922502.1">
    <property type="nucleotide sequence ID" value="NZ_CP121694.1"/>
</dbReference>
<dbReference type="Gene3D" id="3.30.1490.300">
    <property type="match status" value="1"/>
</dbReference>
<dbReference type="PIRSF" id="PIRSF019169">
    <property type="entry name" value="PilM"/>
    <property type="match status" value="1"/>
</dbReference>
<evidence type="ECO:0000313" key="3">
    <source>
        <dbReference type="Proteomes" id="UP001329915"/>
    </source>
</evidence>
<dbReference type="InterPro" id="IPR003494">
    <property type="entry name" value="SHS2_FtsA"/>
</dbReference>
<organism evidence="2 3">
    <name type="scientific">Metallumcola ferriviriculae</name>
    <dbReference type="NCBI Taxonomy" id="3039180"/>
    <lineage>
        <taxon>Bacteria</taxon>
        <taxon>Bacillati</taxon>
        <taxon>Bacillota</taxon>
        <taxon>Clostridia</taxon>
        <taxon>Neomoorellales</taxon>
        <taxon>Desulfitibacteraceae</taxon>
        <taxon>Metallumcola</taxon>
    </lineage>
</organism>
<evidence type="ECO:0000259" key="1">
    <source>
        <dbReference type="SMART" id="SM00842"/>
    </source>
</evidence>
<dbReference type="SMART" id="SM00842">
    <property type="entry name" value="FtsA"/>
    <property type="match status" value="1"/>
</dbReference>
<name>A0AAU0US76_9FIRM</name>
<keyword evidence="3" id="KW-1185">Reference proteome</keyword>
<dbReference type="InterPro" id="IPR043129">
    <property type="entry name" value="ATPase_NBD"/>
</dbReference>
<dbReference type="PANTHER" id="PTHR32432:SF3">
    <property type="entry name" value="ETHANOLAMINE UTILIZATION PROTEIN EUTJ"/>
    <property type="match status" value="1"/>
</dbReference>
<accession>A0AAU0US76</accession>
<dbReference type="CDD" id="cd24049">
    <property type="entry name" value="ASKHA_NBD_PilM"/>
    <property type="match status" value="1"/>
</dbReference>
<evidence type="ECO:0000313" key="2">
    <source>
        <dbReference type="EMBL" id="WRO23116.1"/>
    </source>
</evidence>
<gene>
    <name evidence="2" type="primary">pilM</name>
    <name evidence="2" type="ORF">MFMK1_002964</name>
</gene>